<keyword evidence="3" id="KW-0808">Transferase</keyword>
<evidence type="ECO:0000256" key="2">
    <source>
        <dbReference type="ARBA" id="ARBA00022676"/>
    </source>
</evidence>
<evidence type="ECO:0000256" key="5">
    <source>
        <dbReference type="SAM" id="Phobius"/>
    </source>
</evidence>
<evidence type="ECO:0000259" key="6">
    <source>
        <dbReference type="Pfam" id="PF00535"/>
    </source>
</evidence>
<dbReference type="PANTHER" id="PTHR43179:SF12">
    <property type="entry name" value="GALACTOFURANOSYLTRANSFERASE GLFT2"/>
    <property type="match status" value="1"/>
</dbReference>
<dbReference type="GO" id="GO:0016757">
    <property type="term" value="F:glycosyltransferase activity"/>
    <property type="evidence" value="ECO:0007669"/>
    <property type="project" value="UniProtKB-KW"/>
</dbReference>
<dbReference type="EMBL" id="PETS01000012">
    <property type="protein sequence ID" value="PIV52065.1"/>
    <property type="molecule type" value="Genomic_DNA"/>
</dbReference>
<proteinExistence type="inferred from homology"/>
<keyword evidence="2" id="KW-0328">Glycosyltransferase</keyword>
<dbReference type="InterPro" id="IPR001173">
    <property type="entry name" value="Glyco_trans_2-like"/>
</dbReference>
<name>A0A2M7DQJ9_9BACT</name>
<gene>
    <name evidence="7" type="ORF">COS18_00700</name>
</gene>
<dbReference type="SUPFAM" id="SSF53448">
    <property type="entry name" value="Nucleotide-diphospho-sugar transferases"/>
    <property type="match status" value="1"/>
</dbReference>
<keyword evidence="5" id="KW-1133">Transmembrane helix</keyword>
<evidence type="ECO:0000256" key="1">
    <source>
        <dbReference type="ARBA" id="ARBA00006739"/>
    </source>
</evidence>
<dbReference type="PANTHER" id="PTHR43179">
    <property type="entry name" value="RHAMNOSYLTRANSFERASE WBBL"/>
    <property type="match status" value="1"/>
</dbReference>
<comment type="similarity">
    <text evidence="1">Belongs to the glycosyltransferase 2 family.</text>
</comment>
<evidence type="ECO:0000313" key="7">
    <source>
        <dbReference type="EMBL" id="PIV52065.1"/>
    </source>
</evidence>
<dbReference type="Gene3D" id="3.90.550.10">
    <property type="entry name" value="Spore Coat Polysaccharide Biosynthesis Protein SpsA, Chain A"/>
    <property type="match status" value="2"/>
</dbReference>
<dbReference type="Pfam" id="PF00535">
    <property type="entry name" value="Glycos_transf_2"/>
    <property type="match status" value="1"/>
</dbReference>
<comment type="caution">
    <text evidence="7">The sequence shown here is derived from an EMBL/GenBank/DDBJ whole genome shotgun (WGS) entry which is preliminary data.</text>
</comment>
<organism evidence="7 8">
    <name type="scientific">Candidatus Falkowbacteria bacterium CG02_land_8_20_14_3_00_36_14</name>
    <dbReference type="NCBI Taxonomy" id="1974560"/>
    <lineage>
        <taxon>Bacteria</taxon>
        <taxon>Candidatus Falkowiibacteriota</taxon>
    </lineage>
</organism>
<protein>
    <recommendedName>
        <fullName evidence="6">Glycosyltransferase 2-like domain-containing protein</fullName>
    </recommendedName>
</protein>
<keyword evidence="5" id="KW-0812">Transmembrane</keyword>
<feature type="domain" description="Glycosyltransferase 2-like" evidence="6">
    <location>
        <begin position="110"/>
        <end position="184"/>
    </location>
</feature>
<dbReference type="AlphaFoldDB" id="A0A2M7DQJ9"/>
<evidence type="ECO:0000256" key="3">
    <source>
        <dbReference type="ARBA" id="ARBA00022679"/>
    </source>
</evidence>
<sequence length="461" mass="53684">MKINNQKNISQRLIRLGREKVAIILVNYKDYAQKYLPVCLDSIKKQDYLGEMNIFMVDNETSEESYDFIRGVFEKYCHSNLNSESSGKHINMSVDGSGSRLGGRDDKVGIVWDDREKERQTDKKNSRLINFEIIRNKKNDGFAKGNNDGIKKALDEGFDYIALFNLDTVLEPDCVRKMVEANNQPPPPPLFPPSLRSAGQARGQKEKDLTQPSPYKGEGVKIGAVQARLMLYNNKNKINSLGNVTHFLGFGYSNGYNEIWRNTEIASPTARNDSSICYPSGAAVLFTKEALEKVGLFDEEFWMYNEDQDLGWRIWLSGFKCVLAPQAVCYHKYNFSHSAQKYYWLDRNRILAILKNYHWLTLLLITPACLAMEIGLLLFSFKSGWFKEKLKVYKYFLSCKNWVYISKSRNKVQKLRQVKDKDIIKMFSGKIWYQEIGDWKLRLINPFFDFYWRIVMFIIIW</sequence>
<reference evidence="8" key="1">
    <citation type="submission" date="2017-09" db="EMBL/GenBank/DDBJ databases">
        <title>Depth-based differentiation of microbial function through sediment-hosted aquifers and enrichment of novel symbionts in the deep terrestrial subsurface.</title>
        <authorList>
            <person name="Probst A.J."/>
            <person name="Ladd B."/>
            <person name="Jarett J.K."/>
            <person name="Geller-Mcgrath D.E."/>
            <person name="Sieber C.M.K."/>
            <person name="Emerson J.B."/>
            <person name="Anantharaman K."/>
            <person name="Thomas B.C."/>
            <person name="Malmstrom R."/>
            <person name="Stieglmeier M."/>
            <person name="Klingl A."/>
            <person name="Woyke T."/>
            <person name="Ryan C.M."/>
            <person name="Banfield J.F."/>
        </authorList>
    </citation>
    <scope>NUCLEOTIDE SEQUENCE [LARGE SCALE GENOMIC DNA]</scope>
</reference>
<feature type="region of interest" description="Disordered" evidence="4">
    <location>
        <begin position="179"/>
        <end position="217"/>
    </location>
</feature>
<dbReference type="Proteomes" id="UP000228896">
    <property type="component" value="Unassembled WGS sequence"/>
</dbReference>
<keyword evidence="5" id="KW-0472">Membrane</keyword>
<evidence type="ECO:0000313" key="8">
    <source>
        <dbReference type="Proteomes" id="UP000228896"/>
    </source>
</evidence>
<feature type="transmembrane region" description="Helical" evidence="5">
    <location>
        <begin position="357"/>
        <end position="381"/>
    </location>
</feature>
<evidence type="ECO:0000256" key="4">
    <source>
        <dbReference type="SAM" id="MobiDB-lite"/>
    </source>
</evidence>
<dbReference type="InterPro" id="IPR029044">
    <property type="entry name" value="Nucleotide-diphossugar_trans"/>
</dbReference>
<accession>A0A2M7DQJ9</accession>